<evidence type="ECO:0000313" key="3">
    <source>
        <dbReference type="Proteomes" id="UP001596105"/>
    </source>
</evidence>
<dbReference type="InterPro" id="IPR010390">
    <property type="entry name" value="ABC-2_transporter-like"/>
</dbReference>
<keyword evidence="1" id="KW-0472">Membrane</keyword>
<feature type="transmembrane region" description="Helical" evidence="1">
    <location>
        <begin position="22"/>
        <end position="42"/>
    </location>
</feature>
<name>A0ABW0LRN2_9BACL</name>
<proteinExistence type="predicted"/>
<protein>
    <submittedName>
        <fullName evidence="2">ABC transporter permease</fullName>
    </submittedName>
</protein>
<dbReference type="RefSeq" id="WP_209749530.1">
    <property type="nucleotide sequence ID" value="NZ_JBHSMH010000016.1"/>
</dbReference>
<organism evidence="2 3">
    <name type="scientific">Cohnella suwonensis</name>
    <dbReference type="NCBI Taxonomy" id="696072"/>
    <lineage>
        <taxon>Bacteria</taxon>
        <taxon>Bacillati</taxon>
        <taxon>Bacillota</taxon>
        <taxon>Bacilli</taxon>
        <taxon>Bacillales</taxon>
        <taxon>Paenibacillaceae</taxon>
        <taxon>Cohnella</taxon>
    </lineage>
</organism>
<keyword evidence="1" id="KW-0812">Transmembrane</keyword>
<evidence type="ECO:0000256" key="1">
    <source>
        <dbReference type="SAM" id="Phobius"/>
    </source>
</evidence>
<feature type="transmembrane region" description="Helical" evidence="1">
    <location>
        <begin position="110"/>
        <end position="131"/>
    </location>
</feature>
<feature type="transmembrane region" description="Helical" evidence="1">
    <location>
        <begin position="178"/>
        <end position="198"/>
    </location>
</feature>
<dbReference type="PANTHER" id="PTHR36832">
    <property type="entry name" value="SLR1174 PROTEIN-RELATED"/>
    <property type="match status" value="1"/>
</dbReference>
<accession>A0ABW0LRN2</accession>
<feature type="transmembrane region" description="Helical" evidence="1">
    <location>
        <begin position="143"/>
        <end position="172"/>
    </location>
</feature>
<feature type="transmembrane region" description="Helical" evidence="1">
    <location>
        <begin position="231"/>
        <end position="249"/>
    </location>
</feature>
<evidence type="ECO:0000313" key="2">
    <source>
        <dbReference type="EMBL" id="MFC5468560.1"/>
    </source>
</evidence>
<dbReference type="Pfam" id="PF06182">
    <property type="entry name" value="ABC2_membrane_6"/>
    <property type="match status" value="1"/>
</dbReference>
<dbReference type="PANTHER" id="PTHR36832:SF1">
    <property type="entry name" value="SLR1174 PROTEIN"/>
    <property type="match status" value="1"/>
</dbReference>
<gene>
    <name evidence="2" type="ORF">ACFPPD_07490</name>
</gene>
<comment type="caution">
    <text evidence="2">The sequence shown here is derived from an EMBL/GenBank/DDBJ whole genome shotgun (WGS) entry which is preliminary data.</text>
</comment>
<keyword evidence="3" id="KW-1185">Reference proteome</keyword>
<dbReference type="EMBL" id="JBHSMH010000016">
    <property type="protein sequence ID" value="MFC5468560.1"/>
    <property type="molecule type" value="Genomic_DNA"/>
</dbReference>
<dbReference type="Proteomes" id="UP001596105">
    <property type="component" value="Unassembled WGS sequence"/>
</dbReference>
<feature type="transmembrane region" description="Helical" evidence="1">
    <location>
        <begin position="205"/>
        <end position="225"/>
    </location>
</feature>
<reference evidence="3" key="1">
    <citation type="journal article" date="2019" name="Int. J. Syst. Evol. Microbiol.">
        <title>The Global Catalogue of Microorganisms (GCM) 10K type strain sequencing project: providing services to taxonomists for standard genome sequencing and annotation.</title>
        <authorList>
            <consortium name="The Broad Institute Genomics Platform"/>
            <consortium name="The Broad Institute Genome Sequencing Center for Infectious Disease"/>
            <person name="Wu L."/>
            <person name="Ma J."/>
        </authorList>
    </citation>
    <scope>NUCLEOTIDE SEQUENCE [LARGE SCALE GENOMIC DNA]</scope>
    <source>
        <strain evidence="3">CCUG 57113</strain>
    </source>
</reference>
<sequence>MNVRSLASLANRSMQNAFAYRMSYFLTFASNVIGFIALYALWEAIYDGREQLAGMSWDQMKAYLLITFMANSLLSWYSESAIANKVLDGSVAADLLKPLDFQKARLAETIGSTAVEGGITVIILCVIAATLSGIPVPHSLETWALFLFSLFGSFAVKFGVVYIAGLLCFWSTGSFGIIWSRIAITNLLSGATIPLTFFPGWLEKLALYLPFQGIVYTPASIYMGYVDSKEALQWIALQWAWAIGLWFAGKGIWSWAVRKITIHGG</sequence>
<keyword evidence="1" id="KW-1133">Transmembrane helix</keyword>